<evidence type="ECO:0000259" key="3">
    <source>
        <dbReference type="PROSITE" id="PS50103"/>
    </source>
</evidence>
<evidence type="ECO:0000256" key="1">
    <source>
        <dbReference type="PROSITE-ProRule" id="PRU00723"/>
    </source>
</evidence>
<feature type="zinc finger region" description="C3H1-type" evidence="1">
    <location>
        <begin position="158"/>
        <end position="180"/>
    </location>
</feature>
<keyword evidence="1" id="KW-0479">Metal-binding</keyword>
<evidence type="ECO:0000256" key="2">
    <source>
        <dbReference type="SAM" id="MobiDB-lite"/>
    </source>
</evidence>
<evidence type="ECO:0000313" key="5">
    <source>
        <dbReference type="Proteomes" id="UP001178507"/>
    </source>
</evidence>
<dbReference type="PROSITE" id="PS50103">
    <property type="entry name" value="ZF_C3H1"/>
    <property type="match status" value="1"/>
</dbReference>
<dbReference type="GO" id="GO:0008270">
    <property type="term" value="F:zinc ion binding"/>
    <property type="evidence" value="ECO:0007669"/>
    <property type="project" value="UniProtKB-KW"/>
</dbReference>
<evidence type="ECO:0000313" key="4">
    <source>
        <dbReference type="EMBL" id="CAJ1405967.1"/>
    </source>
</evidence>
<gene>
    <name evidence="4" type="ORF">EVOR1521_LOCUS28042</name>
</gene>
<comment type="caution">
    <text evidence="4">The sequence shown here is derived from an EMBL/GenBank/DDBJ whole genome shotgun (WGS) entry which is preliminary data.</text>
</comment>
<accession>A0AA36NGB1</accession>
<feature type="region of interest" description="Disordered" evidence="2">
    <location>
        <begin position="184"/>
        <end position="225"/>
    </location>
</feature>
<dbReference type="AlphaFoldDB" id="A0AA36NGB1"/>
<keyword evidence="1" id="KW-0863">Zinc-finger</keyword>
<feature type="compositionally biased region" description="Basic and acidic residues" evidence="2">
    <location>
        <begin position="212"/>
        <end position="225"/>
    </location>
</feature>
<dbReference type="InterPro" id="IPR000571">
    <property type="entry name" value="Znf_CCCH"/>
</dbReference>
<dbReference type="EMBL" id="CAUJNA010003610">
    <property type="protein sequence ID" value="CAJ1405967.1"/>
    <property type="molecule type" value="Genomic_DNA"/>
</dbReference>
<feature type="domain" description="C3H1-type" evidence="3">
    <location>
        <begin position="158"/>
        <end position="180"/>
    </location>
</feature>
<organism evidence="4 5">
    <name type="scientific">Effrenium voratum</name>
    <dbReference type="NCBI Taxonomy" id="2562239"/>
    <lineage>
        <taxon>Eukaryota</taxon>
        <taxon>Sar</taxon>
        <taxon>Alveolata</taxon>
        <taxon>Dinophyceae</taxon>
        <taxon>Suessiales</taxon>
        <taxon>Symbiodiniaceae</taxon>
        <taxon>Effrenium</taxon>
    </lineage>
</organism>
<proteinExistence type="predicted"/>
<keyword evidence="1" id="KW-0862">Zinc</keyword>
<dbReference type="Proteomes" id="UP001178507">
    <property type="component" value="Unassembled WGS sequence"/>
</dbReference>
<name>A0AA36NGB1_9DINO</name>
<reference evidence="4" key="1">
    <citation type="submission" date="2023-08" db="EMBL/GenBank/DDBJ databases">
        <authorList>
            <person name="Chen Y."/>
            <person name="Shah S."/>
            <person name="Dougan E. K."/>
            <person name="Thang M."/>
            <person name="Chan C."/>
        </authorList>
    </citation>
    <scope>NUCLEOTIDE SEQUENCE</scope>
</reference>
<feature type="region of interest" description="Disordered" evidence="2">
    <location>
        <begin position="1"/>
        <end position="32"/>
    </location>
</feature>
<protein>
    <recommendedName>
        <fullName evidence="3">C3H1-type domain-containing protein</fullName>
    </recommendedName>
</protein>
<sequence length="225" mass="25014">MMPVAQMWRAQNLKEDSPASNRTESTTDGPSPWCSDNVCFENTCIESSFRQCLSFSPIQTAAKPAARCDATRQPTVVQPPPGLEHMAPTPLTQPKRALAPPPPGLPAYVPDMKIPPPPMEAPRVDLEEDMPPVPAREPCLRLTLSDYLPHHDTSTCRPCAFFHTRGCENGSNCSFCHLCPPGEKKRRQKLRRAQEDAGKPVTRRSTNRKCGSYRDSHNSTPGERR</sequence>
<feature type="compositionally biased region" description="Polar residues" evidence="2">
    <location>
        <begin position="18"/>
        <end position="29"/>
    </location>
</feature>
<keyword evidence="5" id="KW-1185">Reference proteome</keyword>